<dbReference type="Proteomes" id="UP000811255">
    <property type="component" value="Unassembled WGS sequence"/>
</dbReference>
<keyword evidence="1" id="KW-0961">Cell wall biogenesis/degradation</keyword>
<feature type="signal peptide" evidence="3">
    <location>
        <begin position="1"/>
        <end position="25"/>
    </location>
</feature>
<feature type="compositionally biased region" description="Polar residues" evidence="2">
    <location>
        <begin position="54"/>
        <end position="71"/>
    </location>
</feature>
<name>A0ABS5W1G7_9SPHN</name>
<sequence>MRKFSRLILPVLVAGSLALPPAILAQPRGPERATSRPQQPSATAKPDATAVGRSATTSRSRTPVPGSNQAATPPLAIFAPTETSAATTRVSRWVIDTNDNGSLPFIIIDKKAATVFVYDAKGKPIGETPALLGITDGDDSTPGVGSKTLAELGPAEKTTPAGRFVARIGPASTGQKVLWVDYDTSVALHAVVTGNKKERRLERLLSPTTSDNRITYGCINVPAHFYAQSVQPIFEKTGGIVYVLPDKKALETVFPSLRGSRIAMQRVSF</sequence>
<organism evidence="5 6">
    <name type="scientific">Croceibacterium selenioxidans</name>
    <dbReference type="NCBI Taxonomy" id="2838833"/>
    <lineage>
        <taxon>Bacteria</taxon>
        <taxon>Pseudomonadati</taxon>
        <taxon>Pseudomonadota</taxon>
        <taxon>Alphaproteobacteria</taxon>
        <taxon>Sphingomonadales</taxon>
        <taxon>Erythrobacteraceae</taxon>
        <taxon>Croceibacterium</taxon>
    </lineage>
</organism>
<evidence type="ECO:0000259" key="4">
    <source>
        <dbReference type="PROSITE" id="PS52029"/>
    </source>
</evidence>
<accession>A0ABS5W1G7</accession>
<feature type="region of interest" description="Disordered" evidence="2">
    <location>
        <begin position="26"/>
        <end position="79"/>
    </location>
</feature>
<protein>
    <recommendedName>
        <fullName evidence="4">L,D-TPase catalytic domain-containing protein</fullName>
    </recommendedName>
</protein>
<gene>
    <name evidence="5" type="ORF">KK137_03995</name>
</gene>
<evidence type="ECO:0000313" key="5">
    <source>
        <dbReference type="EMBL" id="MBT2133489.1"/>
    </source>
</evidence>
<comment type="caution">
    <text evidence="5">The sequence shown here is derived from an EMBL/GenBank/DDBJ whole genome shotgun (WGS) entry which is preliminary data.</text>
</comment>
<keyword evidence="3" id="KW-0732">Signal</keyword>
<dbReference type="PROSITE" id="PS52029">
    <property type="entry name" value="LD_TPASE"/>
    <property type="match status" value="1"/>
</dbReference>
<keyword evidence="6" id="KW-1185">Reference proteome</keyword>
<keyword evidence="1" id="KW-0573">Peptidoglycan synthesis</keyword>
<evidence type="ECO:0000256" key="2">
    <source>
        <dbReference type="SAM" id="MobiDB-lite"/>
    </source>
</evidence>
<evidence type="ECO:0000256" key="3">
    <source>
        <dbReference type="SAM" id="SignalP"/>
    </source>
</evidence>
<feature type="active site" description="Nucleophile" evidence="1">
    <location>
        <position position="218"/>
    </location>
</feature>
<evidence type="ECO:0000313" key="6">
    <source>
        <dbReference type="Proteomes" id="UP000811255"/>
    </source>
</evidence>
<reference evidence="5 6" key="1">
    <citation type="submission" date="2021-05" db="EMBL/GenBank/DDBJ databases">
        <title>Croceibacterium sp. LX-88 genome sequence.</title>
        <authorList>
            <person name="Luo X."/>
        </authorList>
    </citation>
    <scope>NUCLEOTIDE SEQUENCE [LARGE SCALE GENOMIC DNA]</scope>
    <source>
        <strain evidence="5 6">LX-88</strain>
    </source>
</reference>
<dbReference type="RefSeq" id="WP_214534734.1">
    <property type="nucleotide sequence ID" value="NZ_JAHFVK010000001.1"/>
</dbReference>
<proteinExistence type="predicted"/>
<feature type="chain" id="PRO_5046386301" description="L,D-TPase catalytic domain-containing protein" evidence="3">
    <location>
        <begin position="26"/>
        <end position="269"/>
    </location>
</feature>
<dbReference type="InterPro" id="IPR005490">
    <property type="entry name" value="LD_TPept_cat_dom"/>
</dbReference>
<feature type="domain" description="L,D-TPase catalytic" evidence="4">
    <location>
        <begin position="104"/>
        <end position="244"/>
    </location>
</feature>
<evidence type="ECO:0000256" key="1">
    <source>
        <dbReference type="PROSITE-ProRule" id="PRU01373"/>
    </source>
</evidence>
<dbReference type="EMBL" id="JAHFVK010000001">
    <property type="protein sequence ID" value="MBT2133489.1"/>
    <property type="molecule type" value="Genomic_DNA"/>
</dbReference>
<comment type="pathway">
    <text evidence="1">Cell wall biogenesis; peptidoglycan biosynthesis.</text>
</comment>
<keyword evidence="1" id="KW-0133">Cell shape</keyword>
<feature type="active site" description="Proton donor/acceptor" evidence="1">
    <location>
        <position position="189"/>
    </location>
</feature>